<gene>
    <name evidence="2" type="ORF">QLH52_16315</name>
</gene>
<dbReference type="EMBL" id="JAXARY010000015">
    <property type="protein sequence ID" value="MDX8128863.1"/>
    <property type="molecule type" value="Genomic_DNA"/>
</dbReference>
<feature type="chain" id="PRO_5045686391" evidence="1">
    <location>
        <begin position="23"/>
        <end position="254"/>
    </location>
</feature>
<dbReference type="RefSeq" id="WP_319962253.1">
    <property type="nucleotide sequence ID" value="NZ_JAXARY010000015.1"/>
</dbReference>
<evidence type="ECO:0000313" key="2">
    <source>
        <dbReference type="EMBL" id="MDX8128863.1"/>
    </source>
</evidence>
<comment type="caution">
    <text evidence="2">The sequence shown here is derived from an EMBL/GenBank/DDBJ whole genome shotgun (WGS) entry which is preliminary data.</text>
</comment>
<keyword evidence="1" id="KW-0732">Signal</keyword>
<dbReference type="Proteomes" id="UP001284537">
    <property type="component" value="Unassembled WGS sequence"/>
</dbReference>
<sequence length="254" mass="26544">MKVKTALLTLSILDLMVFNTNAVASASATAEVSVDWNTLRVTSGTSTNAGIAWYDKSSRVDTRMDTPYGEGTYSSDWVTPLASLQTGSGIRSLTSKADVDSNILHSYSQDTDPAFGDAVTTESYRTGSFTGSGAGATTFSVDYSMNIGLVPGSGTNDVAAAWVLLVVNDFGDPNRSLSSRKDLFLNASFVGSLPNQAAGTLSVTLPTTSTGRVSFKVTTHAYANVSGISQVPLPASAWLFGSALLALIGAVRRQ</sequence>
<reference evidence="2 3" key="1">
    <citation type="submission" date="2023-11" db="EMBL/GenBank/DDBJ databases">
        <authorList>
            <person name="Ouyang M.-Y."/>
        </authorList>
    </citation>
    <scope>NUCLEOTIDE SEQUENCE [LARGE SCALE GENOMIC DNA]</scope>
    <source>
        <strain evidence="2 3">OY6</strain>
    </source>
</reference>
<protein>
    <submittedName>
        <fullName evidence="2">VPLPA-CTERM sorting domain-containing protein</fullName>
    </submittedName>
</protein>
<accession>A0ABU4UID9</accession>
<proteinExistence type="predicted"/>
<name>A0ABU4UID9_9GAMM</name>
<feature type="signal peptide" evidence="1">
    <location>
        <begin position="1"/>
        <end position="22"/>
    </location>
</feature>
<keyword evidence="3" id="KW-1185">Reference proteome</keyword>
<evidence type="ECO:0000256" key="1">
    <source>
        <dbReference type="SAM" id="SignalP"/>
    </source>
</evidence>
<evidence type="ECO:0000313" key="3">
    <source>
        <dbReference type="Proteomes" id="UP001284537"/>
    </source>
</evidence>
<organism evidence="2 3">
    <name type="scientific">Methylomonas defluvii</name>
    <dbReference type="NCBI Taxonomy" id="3045149"/>
    <lineage>
        <taxon>Bacteria</taxon>
        <taxon>Pseudomonadati</taxon>
        <taxon>Pseudomonadota</taxon>
        <taxon>Gammaproteobacteria</taxon>
        <taxon>Methylococcales</taxon>
        <taxon>Methylococcaceae</taxon>
        <taxon>Methylomonas</taxon>
    </lineage>
</organism>